<evidence type="ECO:0000256" key="3">
    <source>
        <dbReference type="ARBA" id="ARBA00022729"/>
    </source>
</evidence>
<dbReference type="InterPro" id="IPR029058">
    <property type="entry name" value="AB_hydrolase_fold"/>
</dbReference>
<gene>
    <name evidence="7" type="ORF">Fmac_003097</name>
</gene>
<dbReference type="AlphaFoldDB" id="A0ABD1NN87"/>
<dbReference type="EMBL" id="JBGMDY010000001">
    <property type="protein sequence ID" value="KAL2349097.1"/>
    <property type="molecule type" value="Genomic_DNA"/>
</dbReference>
<evidence type="ECO:0000313" key="8">
    <source>
        <dbReference type="Proteomes" id="UP001603857"/>
    </source>
</evidence>
<evidence type="ECO:0000256" key="5">
    <source>
        <dbReference type="ARBA" id="ARBA00023180"/>
    </source>
</evidence>
<dbReference type="InterPro" id="IPR008758">
    <property type="entry name" value="Peptidase_S28"/>
</dbReference>
<dbReference type="FunFam" id="3.40.50.1820:FF:000650">
    <property type="entry name" value="Lysosomal Pro-X carboxypeptidase isoform A"/>
    <property type="match status" value="1"/>
</dbReference>
<feature type="signal peptide" evidence="6">
    <location>
        <begin position="1"/>
        <end position="20"/>
    </location>
</feature>
<dbReference type="Proteomes" id="UP001603857">
    <property type="component" value="Unassembled WGS sequence"/>
</dbReference>
<dbReference type="Pfam" id="PF05577">
    <property type="entry name" value="Peptidase_S28"/>
    <property type="match status" value="1"/>
</dbReference>
<keyword evidence="8" id="KW-1185">Reference proteome</keyword>
<evidence type="ECO:0000256" key="4">
    <source>
        <dbReference type="ARBA" id="ARBA00022801"/>
    </source>
</evidence>
<dbReference type="SUPFAM" id="SSF53474">
    <property type="entry name" value="alpha/beta-Hydrolases"/>
    <property type="match status" value="1"/>
</dbReference>
<proteinExistence type="inferred from homology"/>
<comment type="caution">
    <text evidence="7">The sequence shown here is derived from an EMBL/GenBank/DDBJ whole genome shotgun (WGS) entry which is preliminary data.</text>
</comment>
<evidence type="ECO:0000256" key="1">
    <source>
        <dbReference type="ARBA" id="ARBA00011079"/>
    </source>
</evidence>
<reference evidence="7 8" key="1">
    <citation type="submission" date="2024-08" db="EMBL/GenBank/DDBJ databases">
        <title>Insights into the chromosomal genome structure of Flemingia macrophylla.</title>
        <authorList>
            <person name="Ding Y."/>
            <person name="Zhao Y."/>
            <person name="Bi W."/>
            <person name="Wu M."/>
            <person name="Zhao G."/>
            <person name="Gong Y."/>
            <person name="Li W."/>
            <person name="Zhang P."/>
        </authorList>
    </citation>
    <scope>NUCLEOTIDE SEQUENCE [LARGE SCALE GENOMIC DNA]</scope>
    <source>
        <strain evidence="7">DYQJB</strain>
        <tissue evidence="7">Leaf</tissue>
    </source>
</reference>
<sequence>MEHPSSYKLCLLFYIFLTHAALLTATHTFTIPRLSPNPEWESTLHNTVVAIDDADKQVQTFYFKQTLDHFNYRPESYTKFQQRYLINFKYWGGANSSAPIFVYFGAEAPIDNSPKSIGTLIDNAASFNSLLVYLEHRYYGKSVPFGSRAEAYKNASTIGYFNSAQAIADYAAIIKHIKNKLHAKNSPVIVVGGSYGGMLASWFRLKYPHLAVGALASSAPILYFDNITPQNGYYVVQEASETCYETILKSWSEIRRVASEPNGLVTLSKRFNTCQHPYELMEYLKWMYVDAAQYNQPPKYPVNVICGGIDGASHGSDILSKIFAGVVAYRGNTTCKVNAPTNLSQTTLGWRWQTCSEMLIPIGIGNDTMFESAPFNMKIFAQFCKQMFGVLPRPHWITTYYGGHNIKLVLRRFGSNIIFSNGLKDPYSIGGVLDNISESIVVVHTVNGCYSRLSLRFTDILGPVASSKAHSYLSINQE</sequence>
<dbReference type="GO" id="GO:0008233">
    <property type="term" value="F:peptidase activity"/>
    <property type="evidence" value="ECO:0007669"/>
    <property type="project" value="UniProtKB-KW"/>
</dbReference>
<dbReference type="Gene3D" id="1.20.120.980">
    <property type="entry name" value="Serine carboxypeptidase S28, SKS domain"/>
    <property type="match status" value="1"/>
</dbReference>
<accession>A0ABD1NN87</accession>
<name>A0ABD1NN87_9FABA</name>
<keyword evidence="2" id="KW-0645">Protease</keyword>
<protein>
    <recommendedName>
        <fullName evidence="9">Lysosomal Pro-X carboxypeptidase</fullName>
    </recommendedName>
</protein>
<dbReference type="PANTHER" id="PTHR11010:SF96">
    <property type="entry name" value="LYSOSOMAL PRO-X CARBOXYPEPTIDASE-LIKE ISOFORM X1"/>
    <property type="match status" value="1"/>
</dbReference>
<dbReference type="Gene3D" id="3.40.50.1820">
    <property type="entry name" value="alpha/beta hydrolase"/>
    <property type="match status" value="1"/>
</dbReference>
<dbReference type="InterPro" id="IPR042269">
    <property type="entry name" value="Ser_carbopepase_S28_SKS"/>
</dbReference>
<keyword evidence="5" id="KW-0325">Glycoprotein</keyword>
<dbReference type="PANTHER" id="PTHR11010">
    <property type="entry name" value="PROTEASE S28 PRO-X CARBOXYPEPTIDASE-RELATED"/>
    <property type="match status" value="1"/>
</dbReference>
<comment type="similarity">
    <text evidence="1">Belongs to the peptidase S28 family.</text>
</comment>
<evidence type="ECO:0000313" key="7">
    <source>
        <dbReference type="EMBL" id="KAL2349097.1"/>
    </source>
</evidence>
<feature type="chain" id="PRO_5044836161" description="Lysosomal Pro-X carboxypeptidase" evidence="6">
    <location>
        <begin position="21"/>
        <end position="478"/>
    </location>
</feature>
<keyword evidence="4" id="KW-0378">Hydrolase</keyword>
<keyword evidence="3 6" id="KW-0732">Signal</keyword>
<evidence type="ECO:0008006" key="9">
    <source>
        <dbReference type="Google" id="ProtNLM"/>
    </source>
</evidence>
<evidence type="ECO:0000256" key="6">
    <source>
        <dbReference type="SAM" id="SignalP"/>
    </source>
</evidence>
<organism evidence="7 8">
    <name type="scientific">Flemingia macrophylla</name>
    <dbReference type="NCBI Taxonomy" id="520843"/>
    <lineage>
        <taxon>Eukaryota</taxon>
        <taxon>Viridiplantae</taxon>
        <taxon>Streptophyta</taxon>
        <taxon>Embryophyta</taxon>
        <taxon>Tracheophyta</taxon>
        <taxon>Spermatophyta</taxon>
        <taxon>Magnoliopsida</taxon>
        <taxon>eudicotyledons</taxon>
        <taxon>Gunneridae</taxon>
        <taxon>Pentapetalae</taxon>
        <taxon>rosids</taxon>
        <taxon>fabids</taxon>
        <taxon>Fabales</taxon>
        <taxon>Fabaceae</taxon>
        <taxon>Papilionoideae</taxon>
        <taxon>50 kb inversion clade</taxon>
        <taxon>NPAAA clade</taxon>
        <taxon>indigoferoid/millettioid clade</taxon>
        <taxon>Phaseoleae</taxon>
        <taxon>Flemingia</taxon>
    </lineage>
</organism>
<evidence type="ECO:0000256" key="2">
    <source>
        <dbReference type="ARBA" id="ARBA00022670"/>
    </source>
</evidence>
<dbReference type="GO" id="GO:0006508">
    <property type="term" value="P:proteolysis"/>
    <property type="evidence" value="ECO:0007669"/>
    <property type="project" value="UniProtKB-KW"/>
</dbReference>